<protein>
    <submittedName>
        <fullName evidence="2">Uncharacterized protein</fullName>
    </submittedName>
</protein>
<dbReference type="EMBL" id="SMKW01000020">
    <property type="protein sequence ID" value="TDD50497.1"/>
    <property type="molecule type" value="Genomic_DNA"/>
</dbReference>
<gene>
    <name evidence="2" type="ORF">E1288_16630</name>
</gene>
<feature type="region of interest" description="Disordered" evidence="1">
    <location>
        <begin position="1"/>
        <end position="37"/>
    </location>
</feature>
<evidence type="ECO:0000313" key="2">
    <source>
        <dbReference type="EMBL" id="TDD50497.1"/>
    </source>
</evidence>
<dbReference type="OrthoDB" id="3686707at2"/>
<evidence type="ECO:0000256" key="1">
    <source>
        <dbReference type="SAM" id="MobiDB-lite"/>
    </source>
</evidence>
<reference evidence="2 3" key="1">
    <citation type="submission" date="2019-03" db="EMBL/GenBank/DDBJ databases">
        <title>Draft genome sequences of novel Actinobacteria.</title>
        <authorList>
            <person name="Sahin N."/>
            <person name="Ay H."/>
            <person name="Saygin H."/>
        </authorList>
    </citation>
    <scope>NUCLEOTIDE SEQUENCE [LARGE SCALE GENOMIC DNA]</scope>
    <source>
        <strain evidence="2 3">7K502</strain>
    </source>
</reference>
<dbReference type="AlphaFoldDB" id="A0A4V2YML8"/>
<accession>A0A4V2YML8</accession>
<evidence type="ECO:0000313" key="3">
    <source>
        <dbReference type="Proteomes" id="UP000294947"/>
    </source>
</evidence>
<sequence>MTAAGHSDNTPTQAGRHTPPRRSGTRRSADSGESGYSAEVAWQVGEAAAALGDRLRDPAVPHSVEEIEQVMRGFSLTVEGMAAGCGGVTEWLRAAGHVGPLSGHASVMSERLSHIGKELTRLADAIEKAQKRAS</sequence>
<dbReference type="Proteomes" id="UP000294947">
    <property type="component" value="Unassembled WGS sequence"/>
</dbReference>
<name>A0A4V2YML8_9PSEU</name>
<comment type="caution">
    <text evidence="2">The sequence shown here is derived from an EMBL/GenBank/DDBJ whole genome shotgun (WGS) entry which is preliminary data.</text>
</comment>
<proteinExistence type="predicted"/>
<keyword evidence="3" id="KW-1185">Reference proteome</keyword>
<organism evidence="2 3">
    <name type="scientific">Saccharopolyspora elongata</name>
    <dbReference type="NCBI Taxonomy" id="2530387"/>
    <lineage>
        <taxon>Bacteria</taxon>
        <taxon>Bacillati</taxon>
        <taxon>Actinomycetota</taxon>
        <taxon>Actinomycetes</taxon>
        <taxon>Pseudonocardiales</taxon>
        <taxon>Pseudonocardiaceae</taxon>
        <taxon>Saccharopolyspora</taxon>
    </lineage>
</organism>